<keyword evidence="3" id="KW-1185">Reference proteome</keyword>
<evidence type="ECO:0000313" key="1">
    <source>
        <dbReference type="EMBL" id="MFB9063548.1"/>
    </source>
</evidence>
<organism evidence="1 3">
    <name type="scientific">Flavobacterium branchiarum</name>
    <dbReference type="NCBI Taxonomy" id="1114870"/>
    <lineage>
        <taxon>Bacteria</taxon>
        <taxon>Pseudomonadati</taxon>
        <taxon>Bacteroidota</taxon>
        <taxon>Flavobacteriia</taxon>
        <taxon>Flavobacteriales</taxon>
        <taxon>Flavobacteriaceae</taxon>
        <taxon>Flavobacterium</taxon>
    </lineage>
</organism>
<name>A0ABV5FJ19_9FLAO</name>
<gene>
    <name evidence="1" type="ORF">ACFFUQ_05895</name>
    <name evidence="2" type="ORF">ACFFUQ_05940</name>
</gene>
<accession>A0ABV5FJ19</accession>
<reference evidence="1 3" key="1">
    <citation type="submission" date="2024-09" db="EMBL/GenBank/DDBJ databases">
        <authorList>
            <person name="Sun Q."/>
            <person name="Mori K."/>
        </authorList>
    </citation>
    <scope>NUCLEOTIDE SEQUENCE [LARGE SCALE GENOMIC DNA]</scope>
    <source>
        <strain evidence="1 3">CECT 7908</strain>
    </source>
</reference>
<comment type="caution">
    <text evidence="1">The sequence shown here is derived from an EMBL/GenBank/DDBJ whole genome shotgun (WGS) entry which is preliminary data.</text>
</comment>
<evidence type="ECO:0000313" key="3">
    <source>
        <dbReference type="Proteomes" id="UP001589589"/>
    </source>
</evidence>
<dbReference type="EMBL" id="JBHMEX010000021">
    <property type="protein sequence ID" value="MFB9063548.1"/>
    <property type="molecule type" value="Genomic_DNA"/>
</dbReference>
<protein>
    <submittedName>
        <fullName evidence="1">Uncharacterized protein</fullName>
    </submittedName>
</protein>
<dbReference type="Proteomes" id="UP001589589">
    <property type="component" value="Unassembled WGS sequence"/>
</dbReference>
<dbReference type="EMBL" id="JBHMEX010000022">
    <property type="protein sequence ID" value="MFB9063557.1"/>
    <property type="molecule type" value="Genomic_DNA"/>
</dbReference>
<feature type="non-terminal residue" evidence="1">
    <location>
        <position position="1"/>
    </location>
</feature>
<proteinExistence type="predicted"/>
<evidence type="ECO:0000313" key="2">
    <source>
        <dbReference type="EMBL" id="MFB9063557.1"/>
    </source>
</evidence>
<sequence length="67" mass="7719">KTGMLNPGRIIQLNQMRSDFNSPEFDEGMDIIVDAQNKTKGSTYVSGWKHIDIGDNRTRKLEFRFTV</sequence>
<dbReference type="RefSeq" id="WP_379690393.1">
    <property type="nucleotide sequence ID" value="NZ_JBHMEX010000021.1"/>
</dbReference>